<reference evidence="6" key="1">
    <citation type="journal article" date="2023" name="Nat. Commun.">
        <title>Diploid and tetraploid genomes of Acorus and the evolution of monocots.</title>
        <authorList>
            <person name="Ma L."/>
            <person name="Liu K.W."/>
            <person name="Li Z."/>
            <person name="Hsiao Y.Y."/>
            <person name="Qi Y."/>
            <person name="Fu T."/>
            <person name="Tang G.D."/>
            <person name="Zhang D."/>
            <person name="Sun W.H."/>
            <person name="Liu D.K."/>
            <person name="Li Y."/>
            <person name="Chen G.Z."/>
            <person name="Liu X.D."/>
            <person name="Liao X.Y."/>
            <person name="Jiang Y.T."/>
            <person name="Yu X."/>
            <person name="Hao Y."/>
            <person name="Huang J."/>
            <person name="Zhao X.W."/>
            <person name="Ke S."/>
            <person name="Chen Y.Y."/>
            <person name="Wu W.L."/>
            <person name="Hsu J.L."/>
            <person name="Lin Y.F."/>
            <person name="Huang M.D."/>
            <person name="Li C.Y."/>
            <person name="Huang L."/>
            <person name="Wang Z.W."/>
            <person name="Zhao X."/>
            <person name="Zhong W.Y."/>
            <person name="Peng D.H."/>
            <person name="Ahmad S."/>
            <person name="Lan S."/>
            <person name="Zhang J.S."/>
            <person name="Tsai W.C."/>
            <person name="Van de Peer Y."/>
            <person name="Liu Z.J."/>
        </authorList>
    </citation>
    <scope>NUCLEOTIDE SEQUENCE</scope>
    <source>
        <strain evidence="6">SCP</strain>
    </source>
</reference>
<sequence length="158" mass="18104">MDERSSFHISLQRLMAQSPTDLETQLVDRMNNSISNGDRFNGYAGFISDCIHRVVSTLGPEHHGLKVWVKLDKFIVQSRYREETIFSVVGEEEEELESVRYGGNGGIADEEEVCPVCLKSLVFGEEIKRTPCGHLYHSECIFSWLKRSHTCPVCRFEF</sequence>
<dbReference type="EMBL" id="JAUJYN010000063">
    <property type="protein sequence ID" value="KAK1257043.1"/>
    <property type="molecule type" value="Genomic_DNA"/>
</dbReference>
<keyword evidence="7" id="KW-1185">Reference proteome</keyword>
<dbReference type="GO" id="GO:0005737">
    <property type="term" value="C:cytoplasm"/>
    <property type="evidence" value="ECO:0007669"/>
    <property type="project" value="TreeGrafter"/>
</dbReference>
<dbReference type="PROSITE" id="PS50089">
    <property type="entry name" value="ZF_RING_2"/>
    <property type="match status" value="1"/>
</dbReference>
<evidence type="ECO:0000256" key="3">
    <source>
        <dbReference type="ARBA" id="ARBA00022833"/>
    </source>
</evidence>
<keyword evidence="2 4" id="KW-0863">Zinc-finger</keyword>
<reference evidence="6" key="2">
    <citation type="submission" date="2023-06" db="EMBL/GenBank/DDBJ databases">
        <authorList>
            <person name="Ma L."/>
            <person name="Liu K.-W."/>
            <person name="Li Z."/>
            <person name="Hsiao Y.-Y."/>
            <person name="Qi Y."/>
            <person name="Fu T."/>
            <person name="Tang G."/>
            <person name="Zhang D."/>
            <person name="Sun W.-H."/>
            <person name="Liu D.-K."/>
            <person name="Li Y."/>
            <person name="Chen G.-Z."/>
            <person name="Liu X.-D."/>
            <person name="Liao X.-Y."/>
            <person name="Jiang Y.-T."/>
            <person name="Yu X."/>
            <person name="Hao Y."/>
            <person name="Huang J."/>
            <person name="Zhao X.-W."/>
            <person name="Ke S."/>
            <person name="Chen Y.-Y."/>
            <person name="Wu W.-L."/>
            <person name="Hsu J.-L."/>
            <person name="Lin Y.-F."/>
            <person name="Huang M.-D."/>
            <person name="Li C.-Y."/>
            <person name="Huang L."/>
            <person name="Wang Z.-W."/>
            <person name="Zhao X."/>
            <person name="Zhong W.-Y."/>
            <person name="Peng D.-H."/>
            <person name="Ahmad S."/>
            <person name="Lan S."/>
            <person name="Zhang J.-S."/>
            <person name="Tsai W.-C."/>
            <person name="Van De Peer Y."/>
            <person name="Liu Z.-J."/>
        </authorList>
    </citation>
    <scope>NUCLEOTIDE SEQUENCE</scope>
    <source>
        <strain evidence="6">SCP</strain>
        <tissue evidence="6">Leaves</tissue>
    </source>
</reference>
<evidence type="ECO:0000313" key="6">
    <source>
        <dbReference type="EMBL" id="KAK1257043.1"/>
    </source>
</evidence>
<organism evidence="6 7">
    <name type="scientific">Acorus gramineus</name>
    <name type="common">Dwarf sweet flag</name>
    <dbReference type="NCBI Taxonomy" id="55184"/>
    <lineage>
        <taxon>Eukaryota</taxon>
        <taxon>Viridiplantae</taxon>
        <taxon>Streptophyta</taxon>
        <taxon>Embryophyta</taxon>
        <taxon>Tracheophyta</taxon>
        <taxon>Spermatophyta</taxon>
        <taxon>Magnoliopsida</taxon>
        <taxon>Liliopsida</taxon>
        <taxon>Acoraceae</taxon>
        <taxon>Acorus</taxon>
    </lineage>
</organism>
<evidence type="ECO:0000256" key="4">
    <source>
        <dbReference type="PROSITE-ProRule" id="PRU00175"/>
    </source>
</evidence>
<evidence type="ECO:0000313" key="7">
    <source>
        <dbReference type="Proteomes" id="UP001179952"/>
    </source>
</evidence>
<dbReference type="GO" id="GO:0016567">
    <property type="term" value="P:protein ubiquitination"/>
    <property type="evidence" value="ECO:0007669"/>
    <property type="project" value="TreeGrafter"/>
</dbReference>
<comment type="caution">
    <text evidence="6">The sequence shown here is derived from an EMBL/GenBank/DDBJ whole genome shotgun (WGS) entry which is preliminary data.</text>
</comment>
<evidence type="ECO:0000256" key="1">
    <source>
        <dbReference type="ARBA" id="ARBA00022723"/>
    </source>
</evidence>
<dbReference type="InterPro" id="IPR013083">
    <property type="entry name" value="Znf_RING/FYVE/PHD"/>
</dbReference>
<proteinExistence type="predicted"/>
<dbReference type="Pfam" id="PF13639">
    <property type="entry name" value="zf-RING_2"/>
    <property type="match status" value="1"/>
</dbReference>
<keyword evidence="3" id="KW-0862">Zinc</keyword>
<dbReference type="PANTHER" id="PTHR15710:SF243">
    <property type="entry name" value="E3 UBIQUITIN-PROTEIN LIGASE PRAJA-2 ISOFORM X1"/>
    <property type="match status" value="1"/>
</dbReference>
<dbReference type="AlphaFoldDB" id="A0AAV8ZX05"/>
<feature type="domain" description="RING-type" evidence="5">
    <location>
        <begin position="114"/>
        <end position="155"/>
    </location>
</feature>
<evidence type="ECO:0000259" key="5">
    <source>
        <dbReference type="PROSITE" id="PS50089"/>
    </source>
</evidence>
<accession>A0AAV8ZX05</accession>
<protein>
    <submittedName>
        <fullName evidence="6">RING-H2 finger protein ATL57</fullName>
    </submittedName>
</protein>
<keyword evidence="1" id="KW-0479">Metal-binding</keyword>
<dbReference type="Gene3D" id="3.30.40.10">
    <property type="entry name" value="Zinc/RING finger domain, C3HC4 (zinc finger)"/>
    <property type="match status" value="1"/>
</dbReference>
<gene>
    <name evidence="6" type="ORF">QJS04_geneDACA023715</name>
</gene>
<dbReference type="InterPro" id="IPR001841">
    <property type="entry name" value="Znf_RING"/>
</dbReference>
<dbReference type="GO" id="GO:0008270">
    <property type="term" value="F:zinc ion binding"/>
    <property type="evidence" value="ECO:0007669"/>
    <property type="project" value="UniProtKB-KW"/>
</dbReference>
<evidence type="ECO:0000256" key="2">
    <source>
        <dbReference type="ARBA" id="ARBA00022771"/>
    </source>
</evidence>
<dbReference type="PANTHER" id="PTHR15710">
    <property type="entry name" value="E3 UBIQUITIN-PROTEIN LIGASE PRAJA"/>
    <property type="match status" value="1"/>
</dbReference>
<dbReference type="Proteomes" id="UP001179952">
    <property type="component" value="Unassembled WGS sequence"/>
</dbReference>
<dbReference type="GO" id="GO:0061630">
    <property type="term" value="F:ubiquitin protein ligase activity"/>
    <property type="evidence" value="ECO:0007669"/>
    <property type="project" value="TreeGrafter"/>
</dbReference>
<name>A0AAV8ZX05_ACOGR</name>
<dbReference type="SMART" id="SM00184">
    <property type="entry name" value="RING"/>
    <property type="match status" value="1"/>
</dbReference>
<dbReference type="SUPFAM" id="SSF57850">
    <property type="entry name" value="RING/U-box"/>
    <property type="match status" value="1"/>
</dbReference>